<dbReference type="InterPro" id="IPR001849">
    <property type="entry name" value="PH_domain"/>
</dbReference>
<name>A0AAD8G588_ACIOX</name>
<proteinExistence type="predicted"/>
<evidence type="ECO:0000313" key="3">
    <source>
        <dbReference type="EMBL" id="KAK1164329.1"/>
    </source>
</evidence>
<feature type="domain" description="PH" evidence="2">
    <location>
        <begin position="27"/>
        <end position="146"/>
    </location>
</feature>
<feature type="region of interest" description="Disordered" evidence="1">
    <location>
        <begin position="205"/>
        <end position="230"/>
    </location>
</feature>
<organism evidence="3 4">
    <name type="scientific">Acipenser oxyrinchus oxyrinchus</name>
    <dbReference type="NCBI Taxonomy" id="40147"/>
    <lineage>
        <taxon>Eukaryota</taxon>
        <taxon>Metazoa</taxon>
        <taxon>Chordata</taxon>
        <taxon>Craniata</taxon>
        <taxon>Vertebrata</taxon>
        <taxon>Euteleostomi</taxon>
        <taxon>Actinopterygii</taxon>
        <taxon>Chondrostei</taxon>
        <taxon>Acipenseriformes</taxon>
        <taxon>Acipenseridae</taxon>
        <taxon>Acipenser</taxon>
    </lineage>
</organism>
<reference evidence="3" key="1">
    <citation type="submission" date="2022-02" db="EMBL/GenBank/DDBJ databases">
        <title>Atlantic sturgeon de novo genome assembly.</title>
        <authorList>
            <person name="Stock M."/>
            <person name="Klopp C."/>
            <person name="Guiguen Y."/>
            <person name="Cabau C."/>
            <person name="Parinello H."/>
            <person name="Santidrian Yebra-Pimentel E."/>
            <person name="Kuhl H."/>
            <person name="Dirks R.P."/>
            <person name="Guessner J."/>
            <person name="Wuertz S."/>
            <person name="Du K."/>
            <person name="Schartl M."/>
        </authorList>
    </citation>
    <scope>NUCLEOTIDE SEQUENCE</scope>
    <source>
        <strain evidence="3">STURGEONOMICS-FGT-2020</strain>
        <tissue evidence="3">Whole blood</tissue>
    </source>
</reference>
<gene>
    <name evidence="3" type="ORF">AOXY_G14594</name>
</gene>
<dbReference type="PROSITE" id="PS50003">
    <property type="entry name" value="PH_DOMAIN"/>
    <property type="match status" value="1"/>
</dbReference>
<accession>A0AAD8G588</accession>
<protein>
    <recommendedName>
        <fullName evidence="2">PH domain-containing protein</fullName>
    </recommendedName>
</protein>
<dbReference type="InterPro" id="IPR042986">
    <property type="entry name" value="PLEKHS1"/>
</dbReference>
<evidence type="ECO:0000256" key="1">
    <source>
        <dbReference type="SAM" id="MobiDB-lite"/>
    </source>
</evidence>
<dbReference type="InterPro" id="IPR011993">
    <property type="entry name" value="PH-like_dom_sf"/>
</dbReference>
<dbReference type="PANTHER" id="PTHR47014">
    <property type="entry name" value="PLECKSTRIN HOMOLOGY DOMAIN-CONTAINING FAMILY S MEMBER 1"/>
    <property type="match status" value="1"/>
</dbReference>
<dbReference type="Proteomes" id="UP001230051">
    <property type="component" value="Unassembled WGS sequence"/>
</dbReference>
<sequence>MDCSVKMSAQKLRAPSSVFYMAVDGAEEIVSGYMVKSPPSRPFFNQKSWKRRFFVFCKTPDNVHLLKYCKDEDDRGKPLGGIDLSVITLIFPHPDKHKKWNWIQKMFKCQPESVLYIRTTEREYFLIGENKQDVDKWFNAISSVLMSVSKVEPLKNRGATCESFNANDKLRTQSLPEPYYNVPKSRAGATCESFTADDKLRPQSLPEPYYSVPKSRADPPPEMEPTENDNLYMPMTSVRQRIVEEALSEKQNRVSTSPASGNIADIRKPHDFHLVEKEVHVIQDNLKNHLTLTEIDGKPCVAHWLGSPDDRCVFHKGDQIIAVNDLGTDSTTEVQTYLNKSLKKEVKITMKRSRGSESFSVAQCSCE</sequence>
<dbReference type="AlphaFoldDB" id="A0AAD8G588"/>
<dbReference type="PANTHER" id="PTHR47014:SF1">
    <property type="entry name" value="PLECKSTRIN HOMOLOGY DOMAIN-CONTAINING FAMILY S MEMBER 1"/>
    <property type="match status" value="1"/>
</dbReference>
<evidence type="ECO:0000313" key="4">
    <source>
        <dbReference type="Proteomes" id="UP001230051"/>
    </source>
</evidence>
<evidence type="ECO:0000259" key="2">
    <source>
        <dbReference type="PROSITE" id="PS50003"/>
    </source>
</evidence>
<dbReference type="Gene3D" id="2.30.29.30">
    <property type="entry name" value="Pleckstrin-homology domain (PH domain)/Phosphotyrosine-binding domain (PTB)"/>
    <property type="match status" value="1"/>
</dbReference>
<keyword evidence="4" id="KW-1185">Reference proteome</keyword>
<dbReference type="SUPFAM" id="SSF50156">
    <property type="entry name" value="PDZ domain-like"/>
    <property type="match status" value="1"/>
</dbReference>
<dbReference type="SMART" id="SM00233">
    <property type="entry name" value="PH"/>
    <property type="match status" value="1"/>
</dbReference>
<dbReference type="EMBL" id="JAGXEW010000013">
    <property type="protein sequence ID" value="KAK1164329.1"/>
    <property type="molecule type" value="Genomic_DNA"/>
</dbReference>
<dbReference type="Pfam" id="PF00169">
    <property type="entry name" value="PH"/>
    <property type="match status" value="1"/>
</dbReference>
<comment type="caution">
    <text evidence="3">The sequence shown here is derived from an EMBL/GenBank/DDBJ whole genome shotgun (WGS) entry which is preliminary data.</text>
</comment>
<dbReference type="InterPro" id="IPR036034">
    <property type="entry name" value="PDZ_sf"/>
</dbReference>
<dbReference type="SUPFAM" id="SSF50729">
    <property type="entry name" value="PH domain-like"/>
    <property type="match status" value="1"/>
</dbReference>